<proteinExistence type="predicted"/>
<feature type="compositionally biased region" description="Polar residues" evidence="2">
    <location>
        <begin position="259"/>
        <end position="277"/>
    </location>
</feature>
<feature type="coiled-coil region" evidence="1">
    <location>
        <begin position="191"/>
        <end position="218"/>
    </location>
</feature>
<feature type="region of interest" description="Disordered" evidence="2">
    <location>
        <begin position="254"/>
        <end position="277"/>
    </location>
</feature>
<dbReference type="Gene3D" id="3.80.10.10">
    <property type="entry name" value="Ribonuclease Inhibitor"/>
    <property type="match status" value="1"/>
</dbReference>
<dbReference type="AlphaFoldDB" id="A0A8B7YGU2"/>
<dbReference type="CTD" id="150726"/>
<dbReference type="SUPFAM" id="SSF52047">
    <property type="entry name" value="RNI-like"/>
    <property type="match status" value="1"/>
</dbReference>
<evidence type="ECO:0000256" key="2">
    <source>
        <dbReference type="SAM" id="MobiDB-lite"/>
    </source>
</evidence>
<feature type="compositionally biased region" description="Polar residues" evidence="2">
    <location>
        <begin position="287"/>
        <end position="301"/>
    </location>
</feature>
<name>A0A8B7YGU2_ACAPL</name>
<sequence>MEAITDYDWLFPKGHFSHQARILETHLLYSGSLSENKRPKSAEILQSVLLPSSHCTPRNVRREQPNHSLTAAKRELVQFSAKDVLPVPRRNGSLPRPEDHLLISQLRQDLHQKEREASRVSQGLQKETLEGVRLRSKNQELGRQLEQTLEQIGQLEAQLGWREKELASKEKAVTELNRFLEETAEKQAQARTALKIHMEELIQRAESAENEIATLRSTMHHNLQPASSLGTLVSDDRFSRLKHDHSQNPLRVHHDLHRSTPSSDIWQSTDPPTQLNKDWQTTTTASSLLPTDFPRSQTSALRSPKQHLEVRISPALSLGHDPNGYHRSAAVNADSGVGSLYAGNQPSTAGSDTQLVSKSQPYSSKEGLLHYDIPQLQRSYNLSDKSQSSADFQQIINNSHGTSGSRHGLQTEALIEPSVNPTLLQSSPAHQSDNSPAISHRSWDLNFLNEVMEDVLKNREARKHLDMSNPSSAGLQPGNQANVRSLHTNQLHSPLQAYRPDARSSSVNRRWSTSDYDDHDYDYDTDETNSIYEQKSRSNIRVPPKQDPHWQAVWLCVFTYLDTETLLTCAEVCRGWRTISKHPSLWQIVRLANHKISSKFLQTISQWSKSLEHLHLEGLKPRSRIPGESREKYAKNTRGSLESGLEYILIAAGARLITLKIVDCSNILTERSLFLASCYCRNLYSLSYISQTDPIGHEVIWALGAGCRNIASLKVPPRQPCPQHQRLSNRCLQMIGRCWPLLLALSVGGPSIDIHGLVSIARNCPRLQVLELDHLPEVTEVIAIAMCQAGLRGLHTLILRNTLISPNAIMQFNGACPQLKALSVYLSPSICRGDNKDFHNIVSRLRALTKRRVLSDVLHVFAKFN</sequence>
<dbReference type="PANTHER" id="PTHR15739">
    <property type="entry name" value="ZINC FINGER PROTEIN"/>
    <property type="match status" value="1"/>
</dbReference>
<feature type="region of interest" description="Disordered" evidence="2">
    <location>
        <begin position="342"/>
        <end position="361"/>
    </location>
</feature>
<dbReference type="InterPro" id="IPR032675">
    <property type="entry name" value="LRR_dom_sf"/>
</dbReference>
<keyword evidence="1" id="KW-0175">Coiled coil</keyword>
<gene>
    <name evidence="5 6" type="primary">LOC110979927</name>
</gene>
<dbReference type="RefSeq" id="XP_022091808.1">
    <property type="nucleotide sequence ID" value="XM_022236116.1"/>
</dbReference>
<reference evidence="5 6" key="1">
    <citation type="submission" date="2025-04" db="UniProtKB">
        <authorList>
            <consortium name="RefSeq"/>
        </authorList>
    </citation>
    <scope>IDENTIFICATION</scope>
</reference>
<dbReference type="InterPro" id="IPR052283">
    <property type="entry name" value="GenomicStab_NeuMorph_Reg"/>
</dbReference>
<keyword evidence="4" id="KW-1185">Reference proteome</keyword>
<dbReference type="RefSeq" id="XP_022091807.1">
    <property type="nucleotide sequence ID" value="XM_022236115.1"/>
</dbReference>
<evidence type="ECO:0000259" key="3">
    <source>
        <dbReference type="Pfam" id="PF12937"/>
    </source>
</evidence>
<dbReference type="PANTHER" id="PTHR15739:SF5">
    <property type="entry name" value="LD23158P"/>
    <property type="match status" value="1"/>
</dbReference>
<feature type="region of interest" description="Disordered" evidence="2">
    <location>
        <begin position="287"/>
        <end position="306"/>
    </location>
</feature>
<feature type="domain" description="F-box" evidence="3">
    <location>
        <begin position="553"/>
        <end position="587"/>
    </location>
</feature>
<dbReference type="OMA" id="SKWCEEL"/>
<organism evidence="4 5">
    <name type="scientific">Acanthaster planci</name>
    <name type="common">Crown-of-thorns starfish</name>
    <dbReference type="NCBI Taxonomy" id="133434"/>
    <lineage>
        <taxon>Eukaryota</taxon>
        <taxon>Metazoa</taxon>
        <taxon>Echinodermata</taxon>
        <taxon>Eleutherozoa</taxon>
        <taxon>Asterozoa</taxon>
        <taxon>Asteroidea</taxon>
        <taxon>Valvatacea</taxon>
        <taxon>Valvatida</taxon>
        <taxon>Acanthasteridae</taxon>
        <taxon>Acanthaster</taxon>
    </lineage>
</organism>
<evidence type="ECO:0000256" key="1">
    <source>
        <dbReference type="SAM" id="Coils"/>
    </source>
</evidence>
<evidence type="ECO:0000313" key="5">
    <source>
        <dbReference type="RefSeq" id="XP_022091807.1"/>
    </source>
</evidence>
<protein>
    <submittedName>
        <fullName evidence="5 6">F-box only protein 41-like isoform X1</fullName>
    </submittedName>
</protein>
<evidence type="ECO:0000313" key="4">
    <source>
        <dbReference type="Proteomes" id="UP000694845"/>
    </source>
</evidence>
<dbReference type="GeneID" id="110979927"/>
<dbReference type="OrthoDB" id="6482165at2759"/>
<dbReference type="InterPro" id="IPR001810">
    <property type="entry name" value="F-box_dom"/>
</dbReference>
<dbReference type="Proteomes" id="UP000694845">
    <property type="component" value="Unplaced"/>
</dbReference>
<accession>A0A8B7YGU2</accession>
<dbReference type="Pfam" id="PF12937">
    <property type="entry name" value="F-box-like"/>
    <property type="match status" value="1"/>
</dbReference>
<dbReference type="CDD" id="cd22109">
    <property type="entry name" value="F-box_FBXO41"/>
    <property type="match status" value="1"/>
</dbReference>
<evidence type="ECO:0000313" key="6">
    <source>
        <dbReference type="RefSeq" id="XP_022091808.1"/>
    </source>
</evidence>
<dbReference type="KEGG" id="aplc:110979927"/>